<feature type="region of interest" description="Disordered" evidence="3">
    <location>
        <begin position="1180"/>
        <end position="1221"/>
    </location>
</feature>
<protein>
    <recommendedName>
        <fullName evidence="4">Reverse transcriptase Ty1/copia-type domain-containing protein</fullName>
    </recommendedName>
</protein>
<dbReference type="InterPro" id="IPR012337">
    <property type="entry name" value="RNaseH-like_sf"/>
</dbReference>
<organism evidence="5">
    <name type="scientific">Tanacetum cinerariifolium</name>
    <name type="common">Dalmatian daisy</name>
    <name type="synonym">Chrysanthemum cinerariifolium</name>
    <dbReference type="NCBI Taxonomy" id="118510"/>
    <lineage>
        <taxon>Eukaryota</taxon>
        <taxon>Viridiplantae</taxon>
        <taxon>Streptophyta</taxon>
        <taxon>Embryophyta</taxon>
        <taxon>Tracheophyta</taxon>
        <taxon>Spermatophyta</taxon>
        <taxon>Magnoliopsida</taxon>
        <taxon>eudicotyledons</taxon>
        <taxon>Gunneridae</taxon>
        <taxon>Pentapetalae</taxon>
        <taxon>asterids</taxon>
        <taxon>campanulids</taxon>
        <taxon>Asterales</taxon>
        <taxon>Asteraceae</taxon>
        <taxon>Asteroideae</taxon>
        <taxon>Anthemideae</taxon>
        <taxon>Anthemidinae</taxon>
        <taxon>Tanacetum</taxon>
    </lineage>
</organism>
<keyword evidence="2" id="KW-0378">Hydrolase</keyword>
<dbReference type="InterPro" id="IPR036397">
    <property type="entry name" value="RNaseH_sf"/>
</dbReference>
<feature type="compositionally biased region" description="Pro residues" evidence="3">
    <location>
        <begin position="1194"/>
        <end position="1209"/>
    </location>
</feature>
<dbReference type="PANTHER" id="PTHR42648:SF32">
    <property type="entry name" value="RIBONUCLEASE H-LIKE DOMAIN, GAG-PRE-INTEGRASE DOMAIN PROTEIN-RELATED"/>
    <property type="match status" value="1"/>
</dbReference>
<proteinExistence type="predicted"/>
<keyword evidence="1" id="KW-0479">Metal-binding</keyword>
<feature type="region of interest" description="Disordered" evidence="3">
    <location>
        <begin position="167"/>
        <end position="189"/>
    </location>
</feature>
<feature type="region of interest" description="Disordered" evidence="3">
    <location>
        <begin position="527"/>
        <end position="637"/>
    </location>
</feature>
<dbReference type="AlphaFoldDB" id="A0A699GWN7"/>
<dbReference type="SUPFAM" id="SSF56672">
    <property type="entry name" value="DNA/RNA polymerases"/>
    <property type="match status" value="1"/>
</dbReference>
<evidence type="ECO:0000256" key="3">
    <source>
        <dbReference type="SAM" id="MobiDB-lite"/>
    </source>
</evidence>
<dbReference type="InterPro" id="IPR013103">
    <property type="entry name" value="RVT_2"/>
</dbReference>
<dbReference type="Pfam" id="PF07727">
    <property type="entry name" value="RVT_2"/>
    <property type="match status" value="1"/>
</dbReference>
<feature type="compositionally biased region" description="Polar residues" evidence="3">
    <location>
        <begin position="195"/>
        <end position="209"/>
    </location>
</feature>
<feature type="compositionally biased region" description="Low complexity" evidence="3">
    <location>
        <begin position="1210"/>
        <end position="1221"/>
    </location>
</feature>
<dbReference type="GO" id="GO:0016787">
    <property type="term" value="F:hydrolase activity"/>
    <property type="evidence" value="ECO:0007669"/>
    <property type="project" value="UniProtKB-KW"/>
</dbReference>
<gene>
    <name evidence="5" type="ORF">Tci_236945</name>
</gene>
<feature type="compositionally biased region" description="Polar residues" evidence="3">
    <location>
        <begin position="605"/>
        <end position="631"/>
    </location>
</feature>
<sequence length="1221" mass="138165">MDSLNTQVVSVVKMPILNPNEFDLWKMRMEQYFLMTDYSLWDVILNGDSPVPIIVVDGVVQPVAHKSVEQKLARRNELKAYDQIHDRLQKLVIQLQIHGVSLSQEDVNLEFLRSLPSECKTHTHICRNKADLKEHSLDDLFNRCYDWSYQEEEEPANFALMAITSSSSSSDNKNWVSDSEDESETNDPQIVPSFVQSSEQVTSPRTSVQPAEAPILDATLKPLSPKSNRRGKRKNRKTCFVCRSVNHLIKDCDYHTKKKAQPTPRNYVHMVHTRSKLVSVTAVRPVSDALPKIMVTRPRHAHSIDTEFKSPIRQHITHRKSPKTSSLPLRVTAAQVPVGTCPIYLTLKSSMVDMLPLEVIPRVVRFLVKERLRQNSVLSTDTECLVLSPDFKLPDESQVWLRVPRENNRTPQQNCITKRKNMTLIEAARTMLVDSLLPIPFWAEAVNTACYVQNRVLVTKPHNKTPNELLHGRTPSIGFMRPFGCLVTILNTLDPLGKFEGKVDEGFLVEYSFNSKAFKNKEGDAAFDGKEHDVDTKKPESAINVSPSSSAQSGKQDDKTKKKAKGKSHVESFTRNRDLSLEFEDHSDNSSNDVNAAGSIIPTVGKNSSNSTNPFSAAGPSNITASPTHGKSSFKDASQLPDNLDMLEDITYFDDENVGAKTDFNNLETYITVSPIPTTRIHKDHPVSQIIGDLSSNTQTRKEPKRVHQALKDPSWVEAMQEELLQFKMQKVWILIDLPNGKRVIGTKWVYRNKNDERGIVVRNNARLVIQGHTQEEGIDYEEVFAPVARIEAIRLFLAYASFMGFMVYQMDEEVYVCQPQLFEDPDHPDKVYKVVKALYGLHQAPKAWYETLANYLLENGFHRGKIDQTLFIKKKKGDTLLVQIYVDDIIFGATNKDLCKSFEKLMKDKFQMSLMGELTFFLGLHVKRKKDVIFISQDKYVVEILRKSMLGSLMYLTSSRPDIMFATNDVTRLQALVDNNKVVIMEDTIRDALRLDDAEGVDCLPNEEIFAKLARIGYEKPSTKLTLYKDFFSSQWKFLIHTILQSMSAKHTSWNEFCSAIASTVICMSTSRKFNFSKYIFKSLVRNVNSSSEFYMYHRFIQLIIKNQLGDLSTHTTKYISPVLTQKVFANMNRVGKGLSGVETPLFEGMLVAGVIEEESAAEEQVLDIVVDDAAGHGVHSTVQEDAAQEPSIPSPTPPTPPPQPPQYLPSTSQLQHSPP</sequence>
<dbReference type="SUPFAM" id="SSF53098">
    <property type="entry name" value="Ribonuclease H-like"/>
    <property type="match status" value="1"/>
</dbReference>
<evidence type="ECO:0000313" key="5">
    <source>
        <dbReference type="EMBL" id="GEW64969.1"/>
    </source>
</evidence>
<dbReference type="GO" id="GO:0046872">
    <property type="term" value="F:metal ion binding"/>
    <property type="evidence" value="ECO:0007669"/>
    <property type="project" value="UniProtKB-KW"/>
</dbReference>
<evidence type="ECO:0000256" key="1">
    <source>
        <dbReference type="ARBA" id="ARBA00022723"/>
    </source>
</evidence>
<dbReference type="InterPro" id="IPR039537">
    <property type="entry name" value="Retrotran_Ty1/copia-like"/>
</dbReference>
<feature type="domain" description="Reverse transcriptase Ty1/copia-type" evidence="4">
    <location>
        <begin position="731"/>
        <end position="951"/>
    </location>
</feature>
<feature type="compositionally biased region" description="Basic and acidic residues" evidence="3">
    <location>
        <begin position="527"/>
        <end position="540"/>
    </location>
</feature>
<comment type="caution">
    <text evidence="5">The sequence shown here is derived from an EMBL/GenBank/DDBJ whole genome shotgun (WGS) entry which is preliminary data.</text>
</comment>
<dbReference type="EMBL" id="BKCJ010067579">
    <property type="protein sequence ID" value="GEW64969.1"/>
    <property type="molecule type" value="Genomic_DNA"/>
</dbReference>
<dbReference type="GO" id="GO:0003676">
    <property type="term" value="F:nucleic acid binding"/>
    <property type="evidence" value="ECO:0007669"/>
    <property type="project" value="InterPro"/>
</dbReference>
<dbReference type="Gene3D" id="3.30.420.10">
    <property type="entry name" value="Ribonuclease H-like superfamily/Ribonuclease H"/>
    <property type="match status" value="1"/>
</dbReference>
<accession>A0A699GWN7</accession>
<name>A0A699GWN7_TANCI</name>
<evidence type="ECO:0000256" key="2">
    <source>
        <dbReference type="ARBA" id="ARBA00022801"/>
    </source>
</evidence>
<evidence type="ECO:0000259" key="4">
    <source>
        <dbReference type="Pfam" id="PF07727"/>
    </source>
</evidence>
<dbReference type="InterPro" id="IPR043502">
    <property type="entry name" value="DNA/RNA_pol_sf"/>
</dbReference>
<feature type="compositionally biased region" description="Basic and acidic residues" evidence="3">
    <location>
        <begin position="568"/>
        <end position="588"/>
    </location>
</feature>
<reference evidence="5" key="1">
    <citation type="journal article" date="2019" name="Sci. Rep.">
        <title>Draft genome of Tanacetum cinerariifolium, the natural source of mosquito coil.</title>
        <authorList>
            <person name="Yamashiro T."/>
            <person name="Shiraishi A."/>
            <person name="Satake H."/>
            <person name="Nakayama K."/>
        </authorList>
    </citation>
    <scope>NUCLEOTIDE SEQUENCE</scope>
</reference>
<feature type="region of interest" description="Disordered" evidence="3">
    <location>
        <begin position="195"/>
        <end position="214"/>
    </location>
</feature>
<dbReference type="PANTHER" id="PTHR42648">
    <property type="entry name" value="TRANSPOSASE, PUTATIVE-RELATED"/>
    <property type="match status" value="1"/>
</dbReference>